<dbReference type="KEGG" id="dpr:Despr_3098"/>
<protein>
    <submittedName>
        <fullName evidence="2">Uncharacterized protein</fullName>
    </submittedName>
</protein>
<keyword evidence="1" id="KW-1133">Transmembrane helix</keyword>
<dbReference type="AlphaFoldDB" id="A0A7U4DQH1"/>
<keyword evidence="1" id="KW-0472">Membrane</keyword>
<organism evidence="2 3">
    <name type="scientific">Desulfobulbus propionicus (strain ATCC 33891 / DSM 2032 / VKM B-1956 / 1pr3)</name>
    <dbReference type="NCBI Taxonomy" id="577650"/>
    <lineage>
        <taxon>Bacteria</taxon>
        <taxon>Pseudomonadati</taxon>
        <taxon>Thermodesulfobacteriota</taxon>
        <taxon>Desulfobulbia</taxon>
        <taxon>Desulfobulbales</taxon>
        <taxon>Desulfobulbaceae</taxon>
        <taxon>Desulfobulbus</taxon>
    </lineage>
</organism>
<sequence>MKGPLRFFLLIIVGFVPQIGSGADAPKLLYWQLQQEGLHVYRFAMDNLNWRQIREEREQRQSVQEKPKHLELVRGVLADPFIAMGQEAEALLPAGTVVICDPDGVRKATTVSPDMREIVLPEDLNLNGRYLVGGHFQLDGNGGRQRLHLYPKLMVGHYKHDGRPGSAPAFFFEDPAIALEIGSARSPAMYRMGGGFQRPHEEYGMEVRYQGRPLAGAMVEAIAEGSGWRRSYRTDASGRFTVIPFDDRSKQLHYDKLLYVVRVEDPEHQALHVATLPMIIFRNRPEWTSHVAGYMVWAGLGLGGTLLLVGGAMLGKRRQQRLGLVRFAQCRVKEE</sequence>
<keyword evidence="1" id="KW-0812">Transmembrane</keyword>
<gene>
    <name evidence="2" type="ordered locus">Despr_3098</name>
</gene>
<evidence type="ECO:0000313" key="3">
    <source>
        <dbReference type="Proteomes" id="UP000006365"/>
    </source>
</evidence>
<accession>A0A7U4DQH1</accession>
<name>A0A7U4DQH1_DESPD</name>
<evidence type="ECO:0000256" key="1">
    <source>
        <dbReference type="SAM" id="Phobius"/>
    </source>
</evidence>
<dbReference type="EMBL" id="CP002364">
    <property type="protein sequence ID" value="ADW19231.1"/>
    <property type="molecule type" value="Genomic_DNA"/>
</dbReference>
<proteinExistence type="predicted"/>
<dbReference type="Proteomes" id="UP000006365">
    <property type="component" value="Chromosome"/>
</dbReference>
<evidence type="ECO:0000313" key="2">
    <source>
        <dbReference type="EMBL" id="ADW19231.1"/>
    </source>
</evidence>
<keyword evidence="3" id="KW-1185">Reference proteome</keyword>
<feature type="transmembrane region" description="Helical" evidence="1">
    <location>
        <begin position="294"/>
        <end position="314"/>
    </location>
</feature>
<reference evidence="2 3" key="1">
    <citation type="journal article" date="2011" name="Stand. Genomic Sci.">
        <title>Complete genome sequence of Desulfobulbus propionicus type strain (1pr3).</title>
        <authorList>
            <person name="Pagani I."/>
            <person name="Lapidus A."/>
            <person name="Nolan M."/>
            <person name="Lucas S."/>
            <person name="Hammon N."/>
            <person name="Deshpande S."/>
            <person name="Cheng J.F."/>
            <person name="Chertkov O."/>
            <person name="Davenport K."/>
            <person name="Tapia R."/>
            <person name="Han C."/>
            <person name="Goodwin L."/>
            <person name="Pitluck S."/>
            <person name="Liolios K."/>
            <person name="Mavromatis K."/>
            <person name="Ivanova N."/>
            <person name="Mikhailova N."/>
            <person name="Pati A."/>
            <person name="Chen A."/>
            <person name="Palaniappan K."/>
            <person name="Land M."/>
            <person name="Hauser L."/>
            <person name="Chang Y.J."/>
            <person name="Jeffries C.D."/>
            <person name="Detter J.C."/>
            <person name="Brambilla E."/>
            <person name="Kannan K.P."/>
            <person name="Djao O.D."/>
            <person name="Rohde M."/>
            <person name="Pukall R."/>
            <person name="Spring S."/>
            <person name="Goker M."/>
            <person name="Sikorski J."/>
            <person name="Woyke T."/>
            <person name="Bristow J."/>
            <person name="Eisen J.A."/>
            <person name="Markowitz V."/>
            <person name="Hugenholtz P."/>
            <person name="Kyrpides N.C."/>
            <person name="Klenk H.P."/>
        </authorList>
    </citation>
    <scope>NUCLEOTIDE SEQUENCE [LARGE SCALE GENOMIC DNA]</scope>
    <source>
        <strain evidence="3">ATCC 33891 / DSM 2032 / 1pr3</strain>
    </source>
</reference>